<dbReference type="EMBL" id="AGCJ01000007">
    <property type="protein sequence ID" value="EHM43540.1"/>
    <property type="molecule type" value="Genomic_DNA"/>
</dbReference>
<dbReference type="InterPro" id="IPR023214">
    <property type="entry name" value="HAD_sf"/>
</dbReference>
<dbReference type="GO" id="GO:0016791">
    <property type="term" value="F:phosphatase activity"/>
    <property type="evidence" value="ECO:0007669"/>
    <property type="project" value="TreeGrafter"/>
</dbReference>
<keyword evidence="2" id="KW-1185">Reference proteome</keyword>
<dbReference type="HOGENOM" id="CLU_044146_0_1_9"/>
<dbReference type="GO" id="GO:0000287">
    <property type="term" value="F:magnesium ion binding"/>
    <property type="evidence" value="ECO:0007669"/>
    <property type="project" value="TreeGrafter"/>
</dbReference>
<dbReference type="CDD" id="cd07516">
    <property type="entry name" value="HAD_Pase"/>
    <property type="match status" value="1"/>
</dbReference>
<name>G9YEX9_9FIRM</name>
<dbReference type="Proteomes" id="UP000005481">
    <property type="component" value="Unassembled WGS sequence"/>
</dbReference>
<sequence>MNKIKLVALDLDDTLLRDDGTVSERTVTALRKVREEGIMTVIATGRMYATAKPYADVLKLGNIPLILFSGGLIQLSETKEKLFERPLSVDAVTKINAMAETNGWTVQTYIDDALYVRARNELVRAYEEHTGIRAVACATAERIPRGKANKMLALGTASALNTVQQRILADFGKDVEVLFSRPAYLEIVAACTSKGRALEALCGYYRIRLSETVSFGNGENDTAMLKVAGFSVAVGNAVDEVKDAASYVAPTNNEDGVAEALERFVL</sequence>
<dbReference type="NCBIfam" id="TIGR01484">
    <property type="entry name" value="HAD-SF-IIB"/>
    <property type="match status" value="1"/>
</dbReference>
<dbReference type="InterPro" id="IPR036412">
    <property type="entry name" value="HAD-like_sf"/>
</dbReference>
<reference evidence="1 2" key="1">
    <citation type="submission" date="2011-08" db="EMBL/GenBank/DDBJ databases">
        <authorList>
            <person name="Weinstock G."/>
            <person name="Sodergren E."/>
            <person name="Clifton S."/>
            <person name="Fulton L."/>
            <person name="Fulton B."/>
            <person name="Courtney L."/>
            <person name="Fronick C."/>
            <person name="Harrison M."/>
            <person name="Strong C."/>
            <person name="Farmer C."/>
            <person name="Delahaunty K."/>
            <person name="Markovic C."/>
            <person name="Hall O."/>
            <person name="Minx P."/>
            <person name="Tomlinson C."/>
            <person name="Mitreva M."/>
            <person name="Hou S."/>
            <person name="Chen J."/>
            <person name="Wollam A."/>
            <person name="Pepin K.H."/>
            <person name="Johnson M."/>
            <person name="Bhonagiri V."/>
            <person name="Zhang X."/>
            <person name="Suruliraj S."/>
            <person name="Warren W."/>
            <person name="Chinwalla A."/>
            <person name="Mardis E.R."/>
            <person name="Wilson R.K."/>
        </authorList>
    </citation>
    <scope>NUCLEOTIDE SEQUENCE [LARGE SCALE GENOMIC DNA]</scope>
    <source>
        <strain evidence="1 2">F0357</strain>
    </source>
</reference>
<dbReference type="Pfam" id="PF08282">
    <property type="entry name" value="Hydrolase_3"/>
    <property type="match status" value="1"/>
</dbReference>
<organism evidence="1 2">
    <name type="scientific">Anaeroglobus geminatus F0357</name>
    <dbReference type="NCBI Taxonomy" id="861450"/>
    <lineage>
        <taxon>Bacteria</taxon>
        <taxon>Bacillati</taxon>
        <taxon>Bacillota</taxon>
        <taxon>Negativicutes</taxon>
        <taxon>Veillonellales</taxon>
        <taxon>Veillonellaceae</taxon>
        <taxon>Anaeroglobus</taxon>
    </lineage>
</organism>
<dbReference type="GO" id="GO:0005829">
    <property type="term" value="C:cytosol"/>
    <property type="evidence" value="ECO:0007669"/>
    <property type="project" value="TreeGrafter"/>
</dbReference>
<dbReference type="Gene3D" id="3.40.50.1000">
    <property type="entry name" value="HAD superfamily/HAD-like"/>
    <property type="match status" value="1"/>
</dbReference>
<keyword evidence="1" id="KW-0378">Hydrolase</keyword>
<evidence type="ECO:0000313" key="1">
    <source>
        <dbReference type="EMBL" id="EHM43540.1"/>
    </source>
</evidence>
<dbReference type="Gene3D" id="3.30.1240.10">
    <property type="match status" value="1"/>
</dbReference>
<protein>
    <submittedName>
        <fullName evidence="1">Cof-like hydrolase</fullName>
    </submittedName>
</protein>
<accession>G9YEX9</accession>
<dbReference type="PANTHER" id="PTHR10000:SF8">
    <property type="entry name" value="HAD SUPERFAMILY HYDROLASE-LIKE, TYPE 3"/>
    <property type="match status" value="1"/>
</dbReference>
<dbReference type="SFLD" id="SFLDG01140">
    <property type="entry name" value="C2.B:_Phosphomannomutase_and_P"/>
    <property type="match status" value="1"/>
</dbReference>
<dbReference type="PATRIC" id="fig|861450.3.peg.183"/>
<dbReference type="SFLD" id="SFLDS00003">
    <property type="entry name" value="Haloacid_Dehalogenase"/>
    <property type="match status" value="1"/>
</dbReference>
<dbReference type="InterPro" id="IPR006379">
    <property type="entry name" value="HAD-SF_hydro_IIB"/>
</dbReference>
<dbReference type="InterPro" id="IPR000150">
    <property type="entry name" value="Cof"/>
</dbReference>
<gene>
    <name evidence="1" type="ORF">HMPREF0080_00189</name>
</gene>
<dbReference type="eggNOG" id="COG0561">
    <property type="taxonomic scope" value="Bacteria"/>
</dbReference>
<dbReference type="AlphaFoldDB" id="G9YEX9"/>
<dbReference type="OrthoDB" id="9781413at2"/>
<comment type="caution">
    <text evidence="1">The sequence shown here is derived from an EMBL/GenBank/DDBJ whole genome shotgun (WGS) entry which is preliminary data.</text>
</comment>
<dbReference type="SUPFAM" id="SSF56784">
    <property type="entry name" value="HAD-like"/>
    <property type="match status" value="1"/>
</dbReference>
<dbReference type="NCBIfam" id="TIGR00099">
    <property type="entry name" value="Cof-subfamily"/>
    <property type="match status" value="1"/>
</dbReference>
<evidence type="ECO:0000313" key="2">
    <source>
        <dbReference type="Proteomes" id="UP000005481"/>
    </source>
</evidence>
<dbReference type="PANTHER" id="PTHR10000">
    <property type="entry name" value="PHOSPHOSERINE PHOSPHATASE"/>
    <property type="match status" value="1"/>
</dbReference>
<proteinExistence type="predicted"/>
<dbReference type="STRING" id="861450.HMPREF0080_00189"/>